<name>A0AAV5W0R2_9BILA</name>
<feature type="compositionally biased region" description="Low complexity" evidence="1">
    <location>
        <begin position="402"/>
        <end position="413"/>
    </location>
</feature>
<dbReference type="EMBL" id="BTSY01000004">
    <property type="protein sequence ID" value="GMT25474.1"/>
    <property type="molecule type" value="Genomic_DNA"/>
</dbReference>
<gene>
    <name evidence="2" type="ORF">PFISCL1PPCAC_16771</name>
</gene>
<organism evidence="2 3">
    <name type="scientific">Pristionchus fissidentatus</name>
    <dbReference type="NCBI Taxonomy" id="1538716"/>
    <lineage>
        <taxon>Eukaryota</taxon>
        <taxon>Metazoa</taxon>
        <taxon>Ecdysozoa</taxon>
        <taxon>Nematoda</taxon>
        <taxon>Chromadorea</taxon>
        <taxon>Rhabditida</taxon>
        <taxon>Rhabditina</taxon>
        <taxon>Diplogasteromorpha</taxon>
        <taxon>Diplogasteroidea</taxon>
        <taxon>Neodiplogasteridae</taxon>
        <taxon>Pristionchus</taxon>
    </lineage>
</organism>
<sequence length="500" mass="53400">RGRDGTGWGRGVAGTTGSRHEGYGSVTGVREEVVVRVSGHVVGCDHLAGEPSTVERVDTLVGDSRRATLDIHVALLRCLVDVDVEGAAVLRALLDHILPDVLCPSGLVLLRRVEHVGQHEALRRDRRTHFSSGCGRGGHLDSARRGQLGHQLHATALTERDASLQSRNRLHVGATNGRDGGARVIVVHECDPDGSAGKFESVELLHRLLRVFGVAERSNRGSGALARRVLHNLHLLDPSEWVEDAGEHVLVNVGMQGRHREAHRLRLVSGGSESDHTGGDGVGGAVPLRARALNDERRVEQFLAVEGESERDTLLLPELYIRDALQLAPSGARVGDDAHVAHVAHRGEELLQVTRTCLTGYLQNEQRPLVSLLRRHVQVGVARRRLARRERHHVATLRPGQTTASATAGTASSKGRRSAPSSLVSATVIATRRPRAAAVAVDTITRSAPSSVSVPVSSVPRATAATLVTVARTRSSPFLAAAALAVPARAALSLPVTRTT</sequence>
<keyword evidence="3" id="KW-1185">Reference proteome</keyword>
<accession>A0AAV5W0R2</accession>
<feature type="region of interest" description="Disordered" evidence="1">
    <location>
        <begin position="391"/>
        <end position="424"/>
    </location>
</feature>
<evidence type="ECO:0000256" key="1">
    <source>
        <dbReference type="SAM" id="MobiDB-lite"/>
    </source>
</evidence>
<feature type="compositionally biased region" description="Gly residues" evidence="1">
    <location>
        <begin position="1"/>
        <end position="14"/>
    </location>
</feature>
<evidence type="ECO:0000313" key="2">
    <source>
        <dbReference type="EMBL" id="GMT25474.1"/>
    </source>
</evidence>
<protein>
    <submittedName>
        <fullName evidence="2">Uncharacterized protein</fullName>
    </submittedName>
</protein>
<dbReference type="AlphaFoldDB" id="A0AAV5W0R2"/>
<feature type="region of interest" description="Disordered" evidence="1">
    <location>
        <begin position="1"/>
        <end position="23"/>
    </location>
</feature>
<reference evidence="2" key="1">
    <citation type="submission" date="2023-10" db="EMBL/GenBank/DDBJ databases">
        <title>Genome assembly of Pristionchus species.</title>
        <authorList>
            <person name="Yoshida K."/>
            <person name="Sommer R.J."/>
        </authorList>
    </citation>
    <scope>NUCLEOTIDE SEQUENCE</scope>
    <source>
        <strain evidence="2">RS5133</strain>
    </source>
</reference>
<feature type="non-terminal residue" evidence="2">
    <location>
        <position position="1"/>
    </location>
</feature>
<evidence type="ECO:0000313" key="3">
    <source>
        <dbReference type="Proteomes" id="UP001432322"/>
    </source>
</evidence>
<proteinExistence type="predicted"/>
<dbReference type="Proteomes" id="UP001432322">
    <property type="component" value="Unassembled WGS sequence"/>
</dbReference>
<comment type="caution">
    <text evidence="2">The sequence shown here is derived from an EMBL/GenBank/DDBJ whole genome shotgun (WGS) entry which is preliminary data.</text>
</comment>